<organism evidence="4 5">
    <name type="scientific">Nocardioides zeae</name>
    <dbReference type="NCBI Taxonomy" id="1457234"/>
    <lineage>
        <taxon>Bacteria</taxon>
        <taxon>Bacillati</taxon>
        <taxon>Actinomycetota</taxon>
        <taxon>Actinomycetes</taxon>
        <taxon>Propionibacteriales</taxon>
        <taxon>Nocardioidaceae</taxon>
        <taxon>Nocardioides</taxon>
    </lineage>
</organism>
<dbReference type="AlphaFoldDB" id="A0A6P0HQ73"/>
<proteinExistence type="predicted"/>
<dbReference type="Gene3D" id="3.30.70.2450">
    <property type="match status" value="1"/>
</dbReference>
<dbReference type="EMBL" id="JAAGXA010000011">
    <property type="protein sequence ID" value="NEN79725.1"/>
    <property type="molecule type" value="Genomic_DNA"/>
</dbReference>
<name>A0A6P0HQ73_9ACTN</name>
<keyword evidence="4" id="KW-0503">Monooxygenase</keyword>
<dbReference type="Proteomes" id="UP000468687">
    <property type="component" value="Unassembled WGS sequence"/>
</dbReference>
<dbReference type="Gene3D" id="3.50.50.60">
    <property type="entry name" value="FAD/NAD(P)-binding domain"/>
    <property type="match status" value="1"/>
</dbReference>
<evidence type="ECO:0000256" key="2">
    <source>
        <dbReference type="ARBA" id="ARBA00023027"/>
    </source>
</evidence>
<dbReference type="PRINTS" id="PR00420">
    <property type="entry name" value="RNGMNOXGNASE"/>
</dbReference>
<dbReference type="InterPro" id="IPR002938">
    <property type="entry name" value="FAD-bd"/>
</dbReference>
<keyword evidence="1" id="KW-0560">Oxidoreductase</keyword>
<protein>
    <submittedName>
        <fullName evidence="4">FAD-dependent monooxygenase</fullName>
    </submittedName>
</protein>
<dbReference type="GO" id="GO:0004497">
    <property type="term" value="F:monooxygenase activity"/>
    <property type="evidence" value="ECO:0007669"/>
    <property type="project" value="UniProtKB-KW"/>
</dbReference>
<dbReference type="RefSeq" id="WP_163773265.1">
    <property type="nucleotide sequence ID" value="NZ_JAAGXA010000011.1"/>
</dbReference>
<evidence type="ECO:0000259" key="3">
    <source>
        <dbReference type="Pfam" id="PF01494"/>
    </source>
</evidence>
<evidence type="ECO:0000256" key="1">
    <source>
        <dbReference type="ARBA" id="ARBA00023002"/>
    </source>
</evidence>
<dbReference type="InterPro" id="IPR036188">
    <property type="entry name" value="FAD/NAD-bd_sf"/>
</dbReference>
<gene>
    <name evidence="4" type="ORF">G3T38_15735</name>
</gene>
<evidence type="ECO:0000313" key="5">
    <source>
        <dbReference type="Proteomes" id="UP000468687"/>
    </source>
</evidence>
<evidence type="ECO:0000313" key="4">
    <source>
        <dbReference type="EMBL" id="NEN79725.1"/>
    </source>
</evidence>
<dbReference type="SUPFAM" id="SSF51905">
    <property type="entry name" value="FAD/NAD(P)-binding domain"/>
    <property type="match status" value="1"/>
</dbReference>
<dbReference type="PANTHER" id="PTHR43476">
    <property type="entry name" value="3-(3-HYDROXY-PHENYL)PROPIONATE/3-HYDROXYCINNAMIC ACID HYDROXYLASE"/>
    <property type="match status" value="1"/>
</dbReference>
<keyword evidence="5" id="KW-1185">Reference proteome</keyword>
<dbReference type="InterPro" id="IPR050631">
    <property type="entry name" value="PheA/TfdB_FAD_monoxygenase"/>
</dbReference>
<sequence length="403" mass="43067">MSGGSEDSVVVVGAGPVGLIQALSLARAGFRVTVLEARPAVGGSSPGDVHHHWVTLPLLDRLGVLGEILAVGSVSPSIFFRVGARGDLLSLDLDVLASHTPWPYNLQVGHAELTDVLLRHLQKEPEVRLRLGATVIDVDQDAERVRVSCDDDGDGFDVDAAWLVAADGAHSVVRRRLGLGFPGITWPQRLVTVELEAPIAELGLAGAGAVADPRLGAIVARVGATDAWRYVYAEDRALPEELLDQRMPTRIAAGLGPDLVEAVVSHAAHRIHERSAPTFRVGRVLLVGDSAHVTNPSTSMGVLSGVGDALSATAALVEVAAEPPGSTRGDRILDSWSRVRRSIFVDHLSPASAEQKKVIFDLEDQRSVERELAPYREAVRDRDRRRDLLLASAHADLFGVVET</sequence>
<reference evidence="4 5" key="1">
    <citation type="journal article" date="2014" name="Int. J. Syst. Evol. Microbiol.">
        <title>Nocardioides zeae sp. nov., isolated from the stem of Zea mays.</title>
        <authorList>
            <person name="Glaeser S.P."/>
            <person name="McInroy J.A."/>
            <person name="Busse H.J."/>
            <person name="Kampfer P."/>
        </authorList>
    </citation>
    <scope>NUCLEOTIDE SEQUENCE [LARGE SCALE GENOMIC DNA]</scope>
    <source>
        <strain evidence="4 5">JCM 30728</strain>
    </source>
</reference>
<dbReference type="GO" id="GO:0071949">
    <property type="term" value="F:FAD binding"/>
    <property type="evidence" value="ECO:0007669"/>
    <property type="project" value="InterPro"/>
</dbReference>
<dbReference type="PANTHER" id="PTHR43476:SF4">
    <property type="entry name" value="BLR0106 PROTEIN"/>
    <property type="match status" value="1"/>
</dbReference>
<comment type="caution">
    <text evidence="4">The sequence shown here is derived from an EMBL/GenBank/DDBJ whole genome shotgun (WGS) entry which is preliminary data.</text>
</comment>
<accession>A0A6P0HQ73</accession>
<dbReference type="Pfam" id="PF01494">
    <property type="entry name" value="FAD_binding_3"/>
    <property type="match status" value="1"/>
</dbReference>
<feature type="domain" description="FAD-binding" evidence="3">
    <location>
        <begin position="8"/>
        <end position="342"/>
    </location>
</feature>
<keyword evidence="2" id="KW-0520">NAD</keyword>